<dbReference type="GO" id="GO:0006310">
    <property type="term" value="P:DNA recombination"/>
    <property type="evidence" value="ECO:0007669"/>
    <property type="project" value="TreeGrafter"/>
</dbReference>
<evidence type="ECO:0000256" key="1">
    <source>
        <dbReference type="ARBA" id="ARBA00022722"/>
    </source>
</evidence>
<dbReference type="InterPro" id="IPR027417">
    <property type="entry name" value="P-loop_NTPase"/>
</dbReference>
<evidence type="ECO:0000256" key="6">
    <source>
        <dbReference type="ARBA" id="ARBA00022839"/>
    </source>
</evidence>
<dbReference type="AlphaFoldDB" id="A0AAE9Y656"/>
<dbReference type="GO" id="GO:0004527">
    <property type="term" value="F:exonuclease activity"/>
    <property type="evidence" value="ECO:0007669"/>
    <property type="project" value="UniProtKB-KW"/>
</dbReference>
<keyword evidence="6" id="KW-0269">Exonuclease</keyword>
<reference evidence="11" key="1">
    <citation type="submission" date="2023-01" db="EMBL/GenBank/DDBJ databases">
        <title>The diversity of Class Acidimicrobiia in South China Sea sediment environments and the proposal of Iamia marina sp. nov., a novel species of the genus Iamia.</title>
        <authorList>
            <person name="He Y."/>
            <person name="Tian X."/>
        </authorList>
    </citation>
    <scope>NUCLEOTIDE SEQUENCE</scope>
    <source>
        <strain evidence="11">DSM 19957</strain>
    </source>
</reference>
<keyword evidence="1" id="KW-0540">Nuclease</keyword>
<keyword evidence="5" id="KW-0347">Helicase</keyword>
<evidence type="ECO:0000256" key="2">
    <source>
        <dbReference type="ARBA" id="ARBA00022741"/>
    </source>
</evidence>
<dbReference type="InterPro" id="IPR038726">
    <property type="entry name" value="PDDEXK_AddAB-type"/>
</dbReference>
<keyword evidence="3" id="KW-0227">DNA damage</keyword>
<dbReference type="GO" id="GO:0006281">
    <property type="term" value="P:DNA repair"/>
    <property type="evidence" value="ECO:0007669"/>
    <property type="project" value="UniProtKB-KW"/>
</dbReference>
<dbReference type="KEGG" id="ima:PO878_02600"/>
<dbReference type="EMBL" id="CP116942">
    <property type="protein sequence ID" value="WCO67610.1"/>
    <property type="molecule type" value="Genomic_DNA"/>
</dbReference>
<gene>
    <name evidence="11" type="ORF">PO878_02600</name>
</gene>
<keyword evidence="12" id="KW-1185">Reference proteome</keyword>
<feature type="domain" description="PD-(D/E)XK endonuclease-like" evidence="10">
    <location>
        <begin position="740"/>
        <end position="1024"/>
    </location>
</feature>
<evidence type="ECO:0000313" key="12">
    <source>
        <dbReference type="Proteomes" id="UP001216390"/>
    </source>
</evidence>
<dbReference type="GO" id="GO:0003677">
    <property type="term" value="F:DNA binding"/>
    <property type="evidence" value="ECO:0007669"/>
    <property type="project" value="UniProtKB-KW"/>
</dbReference>
<dbReference type="GO" id="GO:0005524">
    <property type="term" value="F:ATP binding"/>
    <property type="evidence" value="ECO:0007669"/>
    <property type="project" value="UniProtKB-KW"/>
</dbReference>
<dbReference type="InterPro" id="IPR011604">
    <property type="entry name" value="PDDEXK-like_dom_sf"/>
</dbReference>
<keyword evidence="4" id="KW-0378">Hydrolase</keyword>
<evidence type="ECO:0000256" key="3">
    <source>
        <dbReference type="ARBA" id="ARBA00022763"/>
    </source>
</evidence>
<evidence type="ECO:0000256" key="7">
    <source>
        <dbReference type="ARBA" id="ARBA00022840"/>
    </source>
</evidence>
<evidence type="ECO:0000256" key="5">
    <source>
        <dbReference type="ARBA" id="ARBA00022806"/>
    </source>
</evidence>
<keyword evidence="2" id="KW-0547">Nucleotide-binding</keyword>
<dbReference type="PANTHER" id="PTHR30591:SF1">
    <property type="entry name" value="RECBCD ENZYME SUBUNIT RECC"/>
    <property type="match status" value="1"/>
</dbReference>
<proteinExistence type="predicted"/>
<dbReference type="Pfam" id="PF12705">
    <property type="entry name" value="PDDEXK_1"/>
    <property type="match status" value="1"/>
</dbReference>
<dbReference type="SUPFAM" id="SSF52540">
    <property type="entry name" value="P-loop containing nucleoside triphosphate hydrolases"/>
    <property type="match status" value="1"/>
</dbReference>
<evidence type="ECO:0000256" key="4">
    <source>
        <dbReference type="ARBA" id="ARBA00022801"/>
    </source>
</evidence>
<dbReference type="Proteomes" id="UP001216390">
    <property type="component" value="Chromosome"/>
</dbReference>
<keyword evidence="9" id="KW-0234">DNA repair</keyword>
<dbReference type="Gene3D" id="3.90.320.10">
    <property type="match status" value="1"/>
</dbReference>
<dbReference type="PANTHER" id="PTHR30591">
    <property type="entry name" value="RECBCD ENZYME SUBUNIT RECC"/>
    <property type="match status" value="1"/>
</dbReference>
<evidence type="ECO:0000256" key="8">
    <source>
        <dbReference type="ARBA" id="ARBA00023125"/>
    </source>
</evidence>
<dbReference type="RefSeq" id="WP_272737131.1">
    <property type="nucleotide sequence ID" value="NZ_CP116942.1"/>
</dbReference>
<evidence type="ECO:0000259" key="10">
    <source>
        <dbReference type="Pfam" id="PF12705"/>
    </source>
</evidence>
<evidence type="ECO:0000313" key="11">
    <source>
        <dbReference type="EMBL" id="WCO67610.1"/>
    </source>
</evidence>
<sequence length="1070" mass="113987">MPPIDLHVVGHGAPAAQALRDVVAAAKSREALAPVTVVVASNHVGVTVRRQLARGACGPVSPTGRGLAGASFLTTYRLAELLGANVLAGQGRRPVSVPVLAAAVRRVLAAEPGVFGAVAAHPATEAALVASYRELRDLPDAALTALARTGPRAADVVRVHRAVRRALVAGWSDEEDLMAAAAGRVADDPDAATELGTVVVHLPQRLSLHAAALLRAVAAVTPTHVVAGTTGRAEADAEVVASLERLGLGRPEPDADPALPVGPDRTVVVTTSDADDEVRAVVRRIVAALRDGTPLDRVAVLHPGTEPYARLLHEHLSAAGIPYNGPSSVPLAARAAGRALTGLLALPDGGWTRHALLAWLTGAPVLHEGHRPPLARWERLSRDAGVVGGRAQWDARLAARADDLEAAAAAIEAEGGSEERAARRRRGAEDTRALRTFVLDLVDDVEAAATTPRTWTEHARWLRRLLDRLLGAAGRRQGWPDEERRAAERVELAVDRLGALSSVEPGPVALDVVVRTLEVELEGDLGRVGRFGEGVLVGSLAMGVGLDLDLVVVVGMAEGLVPSPPRDDSLLPDRERQAVGGALPLRRDGVGRQQRELLATLASASRHVLSHPRGDLRRSSERVPSRWLLDAASQMAGARLWARDLAAHEADWLVHVQSFDHGLRHLEVPATAQEHRLRALLADGATSRSLEVVDRLGDPALSAGAALVRGRSSHRLTRFDGRLPAGAVASPADPGAARTASPTSLERWARCPFDYFVRSVLGVQEVENPEDALSITALDRGSLVHDVLERFVREVLARPAAEQPSPGDRWSPADRARLRALGEEACDHYEALGRTGRRVMWNRDRAEILRELDQTLTFEEEVRQVEGSRPVAAELAFGGADEGPPVALPLPDGREVRFRGMADRIDRTDAGGLLVVDYKTGSDRSYGGLSEDDPDQGGTRLQLAVYGAAARAVEAEPDAPVKAEYWFVSRKGSFRRKGYSLTPEVEARISETLGLIVAGIEDGLFPAHPTDQVGMPFNPCASCDPDFLGVADMRRTWAAMSDEDPALAGYLALIDPDRRAPGDEEDPDGA</sequence>
<organism evidence="11 12">
    <name type="scientific">Iamia majanohamensis</name>
    <dbReference type="NCBI Taxonomy" id="467976"/>
    <lineage>
        <taxon>Bacteria</taxon>
        <taxon>Bacillati</taxon>
        <taxon>Actinomycetota</taxon>
        <taxon>Acidimicrobiia</taxon>
        <taxon>Acidimicrobiales</taxon>
        <taxon>Iamiaceae</taxon>
        <taxon>Iamia</taxon>
    </lineage>
</organism>
<keyword evidence="7" id="KW-0067">ATP-binding</keyword>
<protein>
    <submittedName>
        <fullName evidence="11">PD-(D/E)XK nuclease family protein</fullName>
    </submittedName>
</protein>
<evidence type="ECO:0000256" key="9">
    <source>
        <dbReference type="ARBA" id="ARBA00023204"/>
    </source>
</evidence>
<accession>A0AAE9Y656</accession>
<name>A0AAE9Y656_9ACTN</name>
<dbReference type="GO" id="GO:0004386">
    <property type="term" value="F:helicase activity"/>
    <property type="evidence" value="ECO:0007669"/>
    <property type="project" value="UniProtKB-KW"/>
</dbReference>
<keyword evidence="8" id="KW-0238">DNA-binding</keyword>